<dbReference type="STRING" id="9796.ENSECAP00000030815"/>
<dbReference type="GeneID" id="100062092"/>
<dbReference type="SMART" id="SM00034">
    <property type="entry name" value="CLECT"/>
    <property type="match status" value="1"/>
</dbReference>
<reference evidence="5" key="2">
    <citation type="submission" date="2025-08" db="UniProtKB">
        <authorList>
            <consortium name="Ensembl"/>
        </authorList>
    </citation>
    <scope>IDENTIFICATION</scope>
    <source>
        <strain evidence="5">Thoroughbred</strain>
    </source>
</reference>
<dbReference type="InterPro" id="IPR033992">
    <property type="entry name" value="NKR-like_CTLD"/>
</dbReference>
<dbReference type="VGNC" id="VGNC:106558">
    <property type="gene designation" value="KLRF1"/>
</dbReference>
<evidence type="ECO:0000313" key="6">
    <source>
        <dbReference type="Proteomes" id="UP000002281"/>
    </source>
</evidence>
<dbReference type="CDD" id="cd03593">
    <property type="entry name" value="CLECT_NK_receptors_like"/>
    <property type="match status" value="1"/>
</dbReference>
<evidence type="ECO:0000256" key="2">
    <source>
        <dbReference type="ARBA" id="ARBA00022734"/>
    </source>
</evidence>
<keyword evidence="2" id="KW-0430">Lectin</keyword>
<dbReference type="GO" id="GO:0005886">
    <property type="term" value="C:plasma membrane"/>
    <property type="evidence" value="ECO:0000318"/>
    <property type="project" value="GO_Central"/>
</dbReference>
<reference evidence="5" key="3">
    <citation type="submission" date="2025-09" db="UniProtKB">
        <authorList>
            <consortium name="Ensembl"/>
        </authorList>
    </citation>
    <scope>IDENTIFICATION</scope>
    <source>
        <strain evidence="5">Thoroughbred</strain>
    </source>
</reference>
<dbReference type="InParanoid" id="A0A3Q2HBX3"/>
<comment type="subcellular location">
    <subcellularLocation>
        <location evidence="1">Membrane</location>
        <topology evidence="1">Single-pass membrane protein</topology>
    </subcellularLocation>
</comment>
<proteinExistence type="predicted"/>
<dbReference type="InterPro" id="IPR016187">
    <property type="entry name" value="CTDL_fold"/>
</dbReference>
<dbReference type="CTD" id="51348"/>
<protein>
    <submittedName>
        <fullName evidence="5">Killer cell lectin like receptor F1</fullName>
    </submittedName>
</protein>
<evidence type="ECO:0000313" key="7">
    <source>
        <dbReference type="VGNC" id="VGNC:106558"/>
    </source>
</evidence>
<organism evidence="5 6">
    <name type="scientific">Equus caballus</name>
    <name type="common">Horse</name>
    <dbReference type="NCBI Taxonomy" id="9796"/>
    <lineage>
        <taxon>Eukaryota</taxon>
        <taxon>Metazoa</taxon>
        <taxon>Chordata</taxon>
        <taxon>Craniata</taxon>
        <taxon>Vertebrata</taxon>
        <taxon>Euteleostomi</taxon>
        <taxon>Mammalia</taxon>
        <taxon>Eutheria</taxon>
        <taxon>Laurasiatheria</taxon>
        <taxon>Perissodactyla</taxon>
        <taxon>Equidae</taxon>
        <taxon>Equus</taxon>
    </lineage>
</organism>
<feature type="domain" description="C-type lectin" evidence="4">
    <location>
        <begin position="123"/>
        <end position="232"/>
    </location>
</feature>
<dbReference type="InterPro" id="IPR001304">
    <property type="entry name" value="C-type_lectin-like"/>
</dbReference>
<keyword evidence="3" id="KW-0812">Transmembrane</keyword>
<evidence type="ECO:0000256" key="1">
    <source>
        <dbReference type="ARBA" id="ARBA00004167"/>
    </source>
</evidence>
<dbReference type="GO" id="GO:0051132">
    <property type="term" value="P:NK T cell activation"/>
    <property type="evidence" value="ECO:0007669"/>
    <property type="project" value="Ensembl"/>
</dbReference>
<accession>A0A3Q2HBX3</accession>
<dbReference type="Proteomes" id="UP000002281">
    <property type="component" value="Chromosome 6"/>
</dbReference>
<dbReference type="SMR" id="A0A3Q2HBX3"/>
<dbReference type="GO" id="GO:0030246">
    <property type="term" value="F:carbohydrate binding"/>
    <property type="evidence" value="ECO:0007669"/>
    <property type="project" value="UniProtKB-KW"/>
</dbReference>
<dbReference type="PANTHER" id="PTHR46746">
    <property type="entry name" value="KILLER CELL LECTIN-LIKE RECEPTOR SUBFAMILY F MEMBER 2"/>
    <property type="match status" value="1"/>
</dbReference>
<reference evidence="5 6" key="1">
    <citation type="journal article" date="2009" name="Science">
        <title>Genome sequence, comparative analysis, and population genetics of the domestic horse.</title>
        <authorList>
            <consortium name="Broad Institute Genome Sequencing Platform"/>
            <consortium name="Broad Institute Whole Genome Assembly Team"/>
            <person name="Wade C.M."/>
            <person name="Giulotto E."/>
            <person name="Sigurdsson S."/>
            <person name="Zoli M."/>
            <person name="Gnerre S."/>
            <person name="Imsland F."/>
            <person name="Lear T.L."/>
            <person name="Adelson D.L."/>
            <person name="Bailey E."/>
            <person name="Bellone R.R."/>
            <person name="Bloecker H."/>
            <person name="Distl O."/>
            <person name="Edgar R.C."/>
            <person name="Garber M."/>
            <person name="Leeb T."/>
            <person name="Mauceli E."/>
            <person name="MacLeod J.N."/>
            <person name="Penedo M.C.T."/>
            <person name="Raison J.M."/>
            <person name="Sharpe T."/>
            <person name="Vogel J."/>
            <person name="Andersson L."/>
            <person name="Antczak D.F."/>
            <person name="Biagi T."/>
            <person name="Binns M.M."/>
            <person name="Chowdhary B.P."/>
            <person name="Coleman S.J."/>
            <person name="Della Valle G."/>
            <person name="Fryc S."/>
            <person name="Guerin G."/>
            <person name="Hasegawa T."/>
            <person name="Hill E.W."/>
            <person name="Jurka J."/>
            <person name="Kiialainen A."/>
            <person name="Lindgren G."/>
            <person name="Liu J."/>
            <person name="Magnani E."/>
            <person name="Mickelson J.R."/>
            <person name="Murray J."/>
            <person name="Nergadze S.G."/>
            <person name="Onofrio R."/>
            <person name="Pedroni S."/>
            <person name="Piras M.F."/>
            <person name="Raudsepp T."/>
            <person name="Rocchi M."/>
            <person name="Roeed K.H."/>
            <person name="Ryder O.A."/>
            <person name="Searle S."/>
            <person name="Skow L."/>
            <person name="Swinburne J.E."/>
            <person name="Syvaenen A.C."/>
            <person name="Tozaki T."/>
            <person name="Valberg S.J."/>
            <person name="Vaudin M."/>
            <person name="White J.R."/>
            <person name="Zody M.C."/>
            <person name="Lander E.S."/>
            <person name="Lindblad-Toh K."/>
        </authorList>
    </citation>
    <scope>NUCLEOTIDE SEQUENCE [LARGE SCALE GENOMIC DNA]</scope>
    <source>
        <strain evidence="5 6">Thoroughbred</strain>
    </source>
</reference>
<dbReference type="InterPro" id="IPR016186">
    <property type="entry name" value="C-type_lectin-like/link_sf"/>
</dbReference>
<gene>
    <name evidence="5 7" type="primary">KLRF1</name>
</gene>
<dbReference type="Gene3D" id="3.10.100.10">
    <property type="entry name" value="Mannose-Binding Protein A, subunit A"/>
    <property type="match status" value="1"/>
</dbReference>
<sequence>MQDEETYMTLNVRSKKRSSSQTSQLKCKDYSEMLHRYKILLGISGTVNGILVLTLISLTLLVSQGVLLKCQKGNNSNTTQHDDIGNLKRNSDTRGNISNKDTGHCVSRTADHTGLCPSEWLKYQEKCYWFSNEMKNWSDSYGYCLGRQSHLLIIQDQLEMSFIQKNLKQSNYVWIGLNFTSLKRTWTWVDGSPLDSKIFFIKGPAKENSCAATKENKIYSETCSNVFKWVCQY</sequence>
<dbReference type="OMA" id="YWFSSEL"/>
<dbReference type="PaxDb" id="9796-ENSECAP00000030815"/>
<dbReference type="PANTHER" id="PTHR46746:SF7">
    <property type="entry name" value="KILLER CELL LECTIN-LIKE RECEPTOR SUBFAMILY F MEMBER 1"/>
    <property type="match status" value="1"/>
</dbReference>
<dbReference type="PROSITE" id="PS50041">
    <property type="entry name" value="C_TYPE_LECTIN_2"/>
    <property type="match status" value="1"/>
</dbReference>
<evidence type="ECO:0000256" key="3">
    <source>
        <dbReference type="SAM" id="Phobius"/>
    </source>
</evidence>
<dbReference type="OrthoDB" id="538816at2759"/>
<dbReference type="GeneTree" id="ENSGT00940000163227"/>
<feature type="transmembrane region" description="Helical" evidence="3">
    <location>
        <begin position="39"/>
        <end position="62"/>
    </location>
</feature>
<keyword evidence="6" id="KW-1185">Reference proteome</keyword>
<dbReference type="Pfam" id="PF00059">
    <property type="entry name" value="Lectin_C"/>
    <property type="match status" value="1"/>
</dbReference>
<dbReference type="Bgee" id="ENSECAG00000035527">
    <property type="expression patterns" value="Expressed in blood and 6 other cell types or tissues"/>
</dbReference>
<evidence type="ECO:0000259" key="4">
    <source>
        <dbReference type="PROSITE" id="PS50041"/>
    </source>
</evidence>
<evidence type="ECO:0000313" key="5">
    <source>
        <dbReference type="Ensembl" id="ENSECAP00000030815.1"/>
    </source>
</evidence>
<keyword evidence="3" id="KW-1133">Transmembrane helix</keyword>
<dbReference type="GO" id="GO:0004888">
    <property type="term" value="F:transmembrane signaling receptor activity"/>
    <property type="evidence" value="ECO:0007669"/>
    <property type="project" value="Ensembl"/>
</dbReference>
<name>A0A3Q2HBX3_HORSE</name>
<dbReference type="Ensembl" id="ENSECAT00000038165.3">
    <property type="protein sequence ID" value="ENSECAP00000030815.1"/>
    <property type="gene ID" value="ENSECAG00000035527.3"/>
</dbReference>
<dbReference type="KEGG" id="ecb:100062092"/>
<dbReference type="SUPFAM" id="SSF56436">
    <property type="entry name" value="C-type lectin-like"/>
    <property type="match status" value="1"/>
</dbReference>
<dbReference type="InterPro" id="IPR051379">
    <property type="entry name" value="C-type_Lectin_Receptor_IMM"/>
</dbReference>
<keyword evidence="3" id="KW-0472">Membrane</keyword>
<dbReference type="AlphaFoldDB" id="A0A3Q2HBX3"/>
<dbReference type="RefSeq" id="NP_001422724.1">
    <property type="nucleotide sequence ID" value="NM_001435795.1"/>
</dbReference>